<evidence type="ECO:0000313" key="3">
    <source>
        <dbReference type="Proteomes" id="UP000054144"/>
    </source>
</evidence>
<dbReference type="InterPro" id="IPR009571">
    <property type="entry name" value="SUR7/Rim9-like_fungi"/>
</dbReference>
<dbReference type="OrthoDB" id="3881at2759"/>
<gene>
    <name evidence="2" type="ORF">FISHEDRAFT_75905</name>
</gene>
<sequence length="240" mass="25892">MAWETMKTCAEKRLKSKYTPLAEYRLISVLALFCSLATFVLLLLVALSLPIIKPVYLVKVTSSYTNSSSEAATELRFGVWGVCGYSIYDEPSLYSDEGGDCYGPKLGYSVPSYISEDIGIDDDITKYVLDGLFIVLVLHPVAAGLAFISLLASLFLASHAVAIVALLLTTISALLTTLVMATDIAIVLLVRKGIAAELTSFSLSVSFGNAVWMVVVSAVIKWIAVVLFSARSCYCCGVQR</sequence>
<feature type="transmembrane region" description="Helical" evidence="1">
    <location>
        <begin position="132"/>
        <end position="156"/>
    </location>
</feature>
<keyword evidence="1" id="KW-0812">Transmembrane</keyword>
<evidence type="ECO:0000256" key="1">
    <source>
        <dbReference type="SAM" id="Phobius"/>
    </source>
</evidence>
<dbReference type="PANTHER" id="PTHR28013">
    <property type="entry name" value="PROTEIN DCV1-RELATED"/>
    <property type="match status" value="1"/>
</dbReference>
<keyword evidence="3" id="KW-1185">Reference proteome</keyword>
<dbReference type="GO" id="GO:0035838">
    <property type="term" value="C:growing cell tip"/>
    <property type="evidence" value="ECO:0007669"/>
    <property type="project" value="TreeGrafter"/>
</dbReference>
<keyword evidence="1" id="KW-0472">Membrane</keyword>
<dbReference type="GO" id="GO:0032153">
    <property type="term" value="C:cell division site"/>
    <property type="evidence" value="ECO:0007669"/>
    <property type="project" value="TreeGrafter"/>
</dbReference>
<reference evidence="2 3" key="1">
    <citation type="journal article" date="2015" name="Fungal Genet. Biol.">
        <title>Evolution of novel wood decay mechanisms in Agaricales revealed by the genome sequences of Fistulina hepatica and Cylindrobasidium torrendii.</title>
        <authorList>
            <person name="Floudas D."/>
            <person name="Held B.W."/>
            <person name="Riley R."/>
            <person name="Nagy L.G."/>
            <person name="Koehler G."/>
            <person name="Ransdell A.S."/>
            <person name="Younus H."/>
            <person name="Chow J."/>
            <person name="Chiniquy J."/>
            <person name="Lipzen A."/>
            <person name="Tritt A."/>
            <person name="Sun H."/>
            <person name="Haridas S."/>
            <person name="LaButti K."/>
            <person name="Ohm R.A."/>
            <person name="Kues U."/>
            <person name="Blanchette R.A."/>
            <person name="Grigoriev I.V."/>
            <person name="Minto R.E."/>
            <person name="Hibbett D.S."/>
        </authorList>
    </citation>
    <scope>NUCLEOTIDE SEQUENCE [LARGE SCALE GENOMIC DNA]</scope>
    <source>
        <strain evidence="2 3">ATCC 64428</strain>
    </source>
</reference>
<accession>A0A0D7A6Q4</accession>
<organism evidence="2 3">
    <name type="scientific">Fistulina hepatica ATCC 64428</name>
    <dbReference type="NCBI Taxonomy" id="1128425"/>
    <lineage>
        <taxon>Eukaryota</taxon>
        <taxon>Fungi</taxon>
        <taxon>Dikarya</taxon>
        <taxon>Basidiomycota</taxon>
        <taxon>Agaricomycotina</taxon>
        <taxon>Agaricomycetes</taxon>
        <taxon>Agaricomycetidae</taxon>
        <taxon>Agaricales</taxon>
        <taxon>Fistulinaceae</taxon>
        <taxon>Fistulina</taxon>
    </lineage>
</organism>
<dbReference type="PANTHER" id="PTHR28013:SF4">
    <property type="entry name" value="MARVEL DOMAIN-CONTAINING PROTEIN"/>
    <property type="match status" value="1"/>
</dbReference>
<dbReference type="GO" id="GO:0005886">
    <property type="term" value="C:plasma membrane"/>
    <property type="evidence" value="ECO:0007669"/>
    <property type="project" value="InterPro"/>
</dbReference>
<feature type="transmembrane region" description="Helical" evidence="1">
    <location>
        <begin position="210"/>
        <end position="230"/>
    </location>
</feature>
<protein>
    <recommendedName>
        <fullName evidence="4">Pali-domain-containing protein</fullName>
    </recommendedName>
</protein>
<dbReference type="Pfam" id="PF06687">
    <property type="entry name" value="SUR7"/>
    <property type="match status" value="1"/>
</dbReference>
<proteinExistence type="predicted"/>
<keyword evidence="1" id="KW-1133">Transmembrane helix</keyword>
<dbReference type="AlphaFoldDB" id="A0A0D7A6Q4"/>
<dbReference type="InterPro" id="IPR051380">
    <property type="entry name" value="pH-response_reg_palI/RIM9"/>
</dbReference>
<evidence type="ECO:0008006" key="4">
    <source>
        <dbReference type="Google" id="ProtNLM"/>
    </source>
</evidence>
<dbReference type="Proteomes" id="UP000054144">
    <property type="component" value="Unassembled WGS sequence"/>
</dbReference>
<name>A0A0D7A6Q4_9AGAR</name>
<dbReference type="EMBL" id="KN882043">
    <property type="protein sequence ID" value="KIY46059.1"/>
    <property type="molecule type" value="Genomic_DNA"/>
</dbReference>
<feature type="transmembrane region" description="Helical" evidence="1">
    <location>
        <begin position="163"/>
        <end position="190"/>
    </location>
</feature>
<evidence type="ECO:0000313" key="2">
    <source>
        <dbReference type="EMBL" id="KIY46059.1"/>
    </source>
</evidence>